<organism evidence="1 2">
    <name type="scientific">Dipteronia sinensis</name>
    <dbReference type="NCBI Taxonomy" id="43782"/>
    <lineage>
        <taxon>Eukaryota</taxon>
        <taxon>Viridiplantae</taxon>
        <taxon>Streptophyta</taxon>
        <taxon>Embryophyta</taxon>
        <taxon>Tracheophyta</taxon>
        <taxon>Spermatophyta</taxon>
        <taxon>Magnoliopsida</taxon>
        <taxon>eudicotyledons</taxon>
        <taxon>Gunneridae</taxon>
        <taxon>Pentapetalae</taxon>
        <taxon>rosids</taxon>
        <taxon>malvids</taxon>
        <taxon>Sapindales</taxon>
        <taxon>Sapindaceae</taxon>
        <taxon>Hippocastanoideae</taxon>
        <taxon>Acereae</taxon>
        <taxon>Dipteronia</taxon>
    </lineage>
</organism>
<proteinExistence type="predicted"/>
<dbReference type="EMBL" id="JANJYJ010000006">
    <property type="protein sequence ID" value="KAK3205615.1"/>
    <property type="molecule type" value="Genomic_DNA"/>
</dbReference>
<gene>
    <name evidence="1" type="ORF">Dsin_019661</name>
</gene>
<name>A0AAE0E2Y3_9ROSI</name>
<sequence length="151" mass="17939">MFRMKEDLKRELDLHALKEIYEYMIRRSTKTPFEAICKEPVCDWVIKAIVRKMGTYWIVKKYVRSHNCIVDGFRTHFRKTSSVIIAELMAPKVNWNGHIICPLNIIEDMRGEHGIQVLYTKAWITTQNAEHRVFGKPLESFQLMPSYLYML</sequence>
<evidence type="ECO:0000313" key="1">
    <source>
        <dbReference type="EMBL" id="KAK3205615.1"/>
    </source>
</evidence>
<evidence type="ECO:0000313" key="2">
    <source>
        <dbReference type="Proteomes" id="UP001281410"/>
    </source>
</evidence>
<dbReference type="AlphaFoldDB" id="A0AAE0E2Y3"/>
<accession>A0AAE0E2Y3</accession>
<reference evidence="1" key="1">
    <citation type="journal article" date="2023" name="Plant J.">
        <title>Genome sequences and population genomics provide insights into the demographic history, inbreeding, and mutation load of two 'living fossil' tree species of Dipteronia.</title>
        <authorList>
            <person name="Feng Y."/>
            <person name="Comes H.P."/>
            <person name="Chen J."/>
            <person name="Zhu S."/>
            <person name="Lu R."/>
            <person name="Zhang X."/>
            <person name="Li P."/>
            <person name="Qiu J."/>
            <person name="Olsen K.M."/>
            <person name="Qiu Y."/>
        </authorList>
    </citation>
    <scope>NUCLEOTIDE SEQUENCE</scope>
    <source>
        <strain evidence="1">NBL</strain>
    </source>
</reference>
<dbReference type="Proteomes" id="UP001281410">
    <property type="component" value="Unassembled WGS sequence"/>
</dbReference>
<keyword evidence="2" id="KW-1185">Reference proteome</keyword>
<evidence type="ECO:0008006" key="3">
    <source>
        <dbReference type="Google" id="ProtNLM"/>
    </source>
</evidence>
<comment type="caution">
    <text evidence="1">The sequence shown here is derived from an EMBL/GenBank/DDBJ whole genome shotgun (WGS) entry which is preliminary data.</text>
</comment>
<protein>
    <recommendedName>
        <fullName evidence="3">Transposase MuDR plant domain-containing protein</fullName>
    </recommendedName>
</protein>